<evidence type="ECO:0000313" key="2">
    <source>
        <dbReference type="EMBL" id="KKN48171.1"/>
    </source>
</evidence>
<dbReference type="InterPro" id="IPR011604">
    <property type="entry name" value="PDDEXK-like_dom_sf"/>
</dbReference>
<organism evidence="2">
    <name type="scientific">marine sediment metagenome</name>
    <dbReference type="NCBI Taxonomy" id="412755"/>
    <lineage>
        <taxon>unclassified sequences</taxon>
        <taxon>metagenomes</taxon>
        <taxon>ecological metagenomes</taxon>
    </lineage>
</organism>
<gene>
    <name evidence="2" type="ORF">LCGC14_0655530</name>
</gene>
<dbReference type="EMBL" id="LAZR01001234">
    <property type="protein sequence ID" value="KKN48171.1"/>
    <property type="molecule type" value="Genomic_DNA"/>
</dbReference>
<dbReference type="Pfam" id="PF12705">
    <property type="entry name" value="PDDEXK_1"/>
    <property type="match status" value="1"/>
</dbReference>
<dbReference type="AlphaFoldDB" id="A0A0F9TGS2"/>
<reference evidence="2" key="1">
    <citation type="journal article" date="2015" name="Nature">
        <title>Complex archaea that bridge the gap between prokaryotes and eukaryotes.</title>
        <authorList>
            <person name="Spang A."/>
            <person name="Saw J.H."/>
            <person name="Jorgensen S.L."/>
            <person name="Zaremba-Niedzwiedzka K."/>
            <person name="Martijn J."/>
            <person name="Lind A.E."/>
            <person name="van Eijk R."/>
            <person name="Schleper C."/>
            <person name="Guy L."/>
            <person name="Ettema T.J."/>
        </authorList>
    </citation>
    <scope>NUCLEOTIDE SEQUENCE</scope>
</reference>
<accession>A0A0F9TGS2</accession>
<dbReference type="Gene3D" id="3.90.320.10">
    <property type="match status" value="1"/>
</dbReference>
<proteinExistence type="predicted"/>
<feature type="domain" description="PD-(D/E)XK endonuclease-like" evidence="1">
    <location>
        <begin position="3"/>
        <end position="261"/>
    </location>
</feature>
<dbReference type="InterPro" id="IPR038726">
    <property type="entry name" value="PDDEXK_AddAB-type"/>
</dbReference>
<name>A0A0F9TGS2_9ZZZZ</name>
<protein>
    <recommendedName>
        <fullName evidence="1">PD-(D/E)XK endonuclease-like domain-containing protein</fullName>
    </recommendedName>
</protein>
<sequence>MILSPSRVQKGQTCMKQVWYHYKLGIRPKVTSANLAFGKAVDNTVMDYLKAVTLGTRISSIEDVFVRHWKKQTSVSLEYSATQSEKKLKEMGAAMAGKFPVKWEKSGLMVFIMPDGSPALQVELAVQISPKDSLKGYLDLIAMDQVGRIVILDIKTTGVAYDDLFVRQSDQLTAYQLLVDSHAETLGIEQADQVGFMCLHKKKDPVIHLPQIVDRRPASRVREYIQSCQWFVNDYNNGRFNRSPLGAFNSPCSMCDFSRLCSDGCIEDLAIPDRAMSVLQIAA</sequence>
<evidence type="ECO:0000259" key="1">
    <source>
        <dbReference type="Pfam" id="PF12705"/>
    </source>
</evidence>
<comment type="caution">
    <text evidence="2">The sequence shown here is derived from an EMBL/GenBank/DDBJ whole genome shotgun (WGS) entry which is preliminary data.</text>
</comment>